<evidence type="ECO:0000259" key="3">
    <source>
        <dbReference type="PROSITE" id="PS50873"/>
    </source>
</evidence>
<comment type="similarity">
    <text evidence="1">Belongs to the peroxidase family.</text>
</comment>
<evidence type="ECO:0000256" key="1">
    <source>
        <dbReference type="RuleBase" id="RU004241"/>
    </source>
</evidence>
<evidence type="ECO:0000313" key="4">
    <source>
        <dbReference type="EMBL" id="MCD7451016.1"/>
    </source>
</evidence>
<dbReference type="Pfam" id="PF00141">
    <property type="entry name" value="peroxidase"/>
    <property type="match status" value="1"/>
</dbReference>
<accession>A0ABS8RXY4</accession>
<feature type="compositionally biased region" description="Low complexity" evidence="2">
    <location>
        <begin position="65"/>
        <end position="82"/>
    </location>
</feature>
<dbReference type="InterPro" id="IPR002016">
    <property type="entry name" value="Haem_peroxidase"/>
</dbReference>
<gene>
    <name evidence="4" type="ORF">HAX54_009380</name>
</gene>
<comment type="caution">
    <text evidence="4">The sequence shown here is derived from an EMBL/GenBank/DDBJ whole genome shotgun (WGS) entry which is preliminary data.</text>
</comment>
<evidence type="ECO:0000313" key="5">
    <source>
        <dbReference type="Proteomes" id="UP000823775"/>
    </source>
</evidence>
<reference evidence="4 5" key="1">
    <citation type="journal article" date="2021" name="BMC Genomics">
        <title>Datura genome reveals duplications of psychoactive alkaloid biosynthetic genes and high mutation rate following tissue culture.</title>
        <authorList>
            <person name="Rajewski A."/>
            <person name="Carter-House D."/>
            <person name="Stajich J."/>
            <person name="Litt A."/>
        </authorList>
    </citation>
    <scope>NUCLEOTIDE SEQUENCE [LARGE SCALE GENOMIC DNA]</scope>
    <source>
        <strain evidence="4">AR-01</strain>
    </source>
</reference>
<proteinExistence type="inferred from homology"/>
<feature type="domain" description="Plant heme peroxidase family profile" evidence="3">
    <location>
        <begin position="7"/>
        <end position="96"/>
    </location>
</feature>
<dbReference type="Proteomes" id="UP000823775">
    <property type="component" value="Unassembled WGS sequence"/>
</dbReference>
<keyword evidence="5" id="KW-1185">Reference proteome</keyword>
<protein>
    <recommendedName>
        <fullName evidence="3">Plant heme peroxidase family profile domain-containing protein</fullName>
    </recommendedName>
</protein>
<dbReference type="EMBL" id="JACEIK010000151">
    <property type="protein sequence ID" value="MCD7451016.1"/>
    <property type="molecule type" value="Genomic_DNA"/>
</dbReference>
<dbReference type="SUPFAM" id="SSF48113">
    <property type="entry name" value="Heme-dependent peroxidases"/>
    <property type="match status" value="1"/>
</dbReference>
<sequence>MCAGVAVSCADILALAARDSVAMLGGMPYPVNRPKRRKDREFHRRVNPTPGPVRRSQRPIKEIQRQGVVRPGNGRVGRVPHGGIREMCDIMRRQKH</sequence>
<dbReference type="PROSITE" id="PS50873">
    <property type="entry name" value="PEROXIDASE_4"/>
    <property type="match status" value="1"/>
</dbReference>
<dbReference type="Gene3D" id="1.10.520.10">
    <property type="match status" value="1"/>
</dbReference>
<feature type="region of interest" description="Disordered" evidence="2">
    <location>
        <begin position="24"/>
        <end position="84"/>
    </location>
</feature>
<organism evidence="4 5">
    <name type="scientific">Datura stramonium</name>
    <name type="common">Jimsonweed</name>
    <name type="synonym">Common thornapple</name>
    <dbReference type="NCBI Taxonomy" id="4076"/>
    <lineage>
        <taxon>Eukaryota</taxon>
        <taxon>Viridiplantae</taxon>
        <taxon>Streptophyta</taxon>
        <taxon>Embryophyta</taxon>
        <taxon>Tracheophyta</taxon>
        <taxon>Spermatophyta</taxon>
        <taxon>Magnoliopsida</taxon>
        <taxon>eudicotyledons</taxon>
        <taxon>Gunneridae</taxon>
        <taxon>Pentapetalae</taxon>
        <taxon>asterids</taxon>
        <taxon>lamiids</taxon>
        <taxon>Solanales</taxon>
        <taxon>Solanaceae</taxon>
        <taxon>Solanoideae</taxon>
        <taxon>Datureae</taxon>
        <taxon>Datura</taxon>
    </lineage>
</organism>
<dbReference type="InterPro" id="IPR010255">
    <property type="entry name" value="Haem_peroxidase_sf"/>
</dbReference>
<name>A0ABS8RXY4_DATST</name>
<evidence type="ECO:0000256" key="2">
    <source>
        <dbReference type="SAM" id="MobiDB-lite"/>
    </source>
</evidence>